<dbReference type="AlphaFoldDB" id="A0A2H0VCA1"/>
<feature type="domain" description="Sortilin N-terminal" evidence="3">
    <location>
        <begin position="213"/>
        <end position="313"/>
    </location>
</feature>
<evidence type="ECO:0000313" key="4">
    <source>
        <dbReference type="EMBL" id="PIR96716.1"/>
    </source>
</evidence>
<reference evidence="5" key="1">
    <citation type="submission" date="2017-09" db="EMBL/GenBank/DDBJ databases">
        <title>Depth-based differentiation of microbial function through sediment-hosted aquifers and enrichment of novel symbionts in the deep terrestrial subsurface.</title>
        <authorList>
            <person name="Probst A.J."/>
            <person name="Ladd B."/>
            <person name="Jarett J.K."/>
            <person name="Geller-Mcgrath D.E."/>
            <person name="Sieber C.M.K."/>
            <person name="Emerson J.B."/>
            <person name="Anantharaman K."/>
            <person name="Thomas B.C."/>
            <person name="Malmstrom R."/>
            <person name="Stieglmeier M."/>
            <person name="Klingl A."/>
            <person name="Woyke T."/>
            <person name="Ryan C.M."/>
            <person name="Banfield J.F."/>
        </authorList>
    </citation>
    <scope>NUCLEOTIDE SEQUENCE [LARGE SCALE GENOMIC DNA]</scope>
</reference>
<organism evidence="4 5">
    <name type="scientific">Candidatus Doudnabacteria bacterium CG10_big_fil_rev_8_21_14_0_10_41_10</name>
    <dbReference type="NCBI Taxonomy" id="1974551"/>
    <lineage>
        <taxon>Bacteria</taxon>
        <taxon>Candidatus Doudnaibacteriota</taxon>
    </lineage>
</organism>
<dbReference type="EMBL" id="PFAJ01000068">
    <property type="protein sequence ID" value="PIR96716.1"/>
    <property type="molecule type" value="Genomic_DNA"/>
</dbReference>
<dbReference type="GO" id="GO:0010411">
    <property type="term" value="P:xyloglucan metabolic process"/>
    <property type="evidence" value="ECO:0007669"/>
    <property type="project" value="TreeGrafter"/>
</dbReference>
<feature type="chain" id="PRO_5013755921" description="Sortilin N-terminal domain-containing protein" evidence="2">
    <location>
        <begin position="20"/>
        <end position="343"/>
    </location>
</feature>
<proteinExistence type="predicted"/>
<gene>
    <name evidence="4" type="ORF">COT91_05215</name>
</gene>
<evidence type="ECO:0000256" key="2">
    <source>
        <dbReference type="SAM" id="SignalP"/>
    </source>
</evidence>
<dbReference type="PROSITE" id="PS51257">
    <property type="entry name" value="PROKAR_LIPOPROTEIN"/>
    <property type="match status" value="1"/>
</dbReference>
<keyword evidence="2" id="KW-0732">Signal</keyword>
<evidence type="ECO:0000259" key="3">
    <source>
        <dbReference type="Pfam" id="PF15902"/>
    </source>
</evidence>
<name>A0A2H0VCA1_9BACT</name>
<dbReference type="InterPro" id="IPR052025">
    <property type="entry name" value="Xyloglucanase_GH74"/>
</dbReference>
<dbReference type="InterPro" id="IPR031778">
    <property type="entry name" value="Sortilin_N"/>
</dbReference>
<evidence type="ECO:0000313" key="5">
    <source>
        <dbReference type="Proteomes" id="UP000230557"/>
    </source>
</evidence>
<dbReference type="InterPro" id="IPR036278">
    <property type="entry name" value="Sialidase_sf"/>
</dbReference>
<accession>A0A2H0VCA1</accession>
<dbReference type="PANTHER" id="PTHR43739">
    <property type="entry name" value="XYLOGLUCANASE (EUROFUNG)"/>
    <property type="match status" value="1"/>
</dbReference>
<keyword evidence="1" id="KW-0677">Repeat</keyword>
<dbReference type="InterPro" id="IPR015943">
    <property type="entry name" value="WD40/YVTN_repeat-like_dom_sf"/>
</dbReference>
<evidence type="ECO:0000256" key="1">
    <source>
        <dbReference type="ARBA" id="ARBA00022737"/>
    </source>
</evidence>
<dbReference type="SUPFAM" id="SSF50939">
    <property type="entry name" value="Sialidases"/>
    <property type="match status" value="1"/>
</dbReference>
<dbReference type="Gene3D" id="2.130.10.10">
    <property type="entry name" value="YVTN repeat-like/Quinoprotein amine dehydrogenase"/>
    <property type="match status" value="3"/>
</dbReference>
<feature type="signal peptide" evidence="2">
    <location>
        <begin position="1"/>
        <end position="19"/>
    </location>
</feature>
<comment type="caution">
    <text evidence="4">The sequence shown here is derived from an EMBL/GenBank/DDBJ whole genome shotgun (WGS) entry which is preliminary data.</text>
</comment>
<dbReference type="Proteomes" id="UP000230557">
    <property type="component" value="Unassembled WGS sequence"/>
</dbReference>
<sequence length="343" mass="36666">MRNFKIVGIFLAIFLLAQSCGFGGPAGGGIYKSEDTGETWGVSDKLARDSELSLGPVHSIGVEVDEVNPKNVYLIATTSGLYKSQDQGTTWTGILQNAEIMAVSVNPKNNSEIFAGGRVGGLAKLFRSQDEGQTWIEVFSESRGDNTFVSAVEVMPNSPEVILIGLSTGEIVRSLNSGLSWNLLSTLVGRVMKITASENQSSVVTALSLKNGLYRSNNGGAEWSNITGSVKASQYLDFESVKTNGSAYYLSTVKGLYRTGDVGGTWQQLELPSHQSSTAVSAVTVNQSKPSEIYAVIELTVYKSTDAGITWQTRIISAVGTVRDIMIDPAEPNIMYAALGLPL</sequence>
<dbReference type="SUPFAM" id="SSF110296">
    <property type="entry name" value="Oligoxyloglucan reducing end-specific cellobiohydrolase"/>
    <property type="match status" value="1"/>
</dbReference>
<dbReference type="Pfam" id="PF15902">
    <property type="entry name" value="Sortilin-Vps10"/>
    <property type="match status" value="1"/>
</dbReference>
<dbReference type="CDD" id="cd15482">
    <property type="entry name" value="Sialidase_non-viral"/>
    <property type="match status" value="1"/>
</dbReference>
<protein>
    <recommendedName>
        <fullName evidence="3">Sortilin N-terminal domain-containing protein</fullName>
    </recommendedName>
</protein>
<dbReference type="PANTHER" id="PTHR43739:SF5">
    <property type="entry name" value="EXO-ALPHA-SIALIDASE"/>
    <property type="match status" value="1"/>
</dbReference>